<keyword evidence="2" id="KW-0963">Cytoplasm</keyword>
<evidence type="ECO:0000313" key="4">
    <source>
        <dbReference type="EMBL" id="CAA7409864.1"/>
    </source>
</evidence>
<dbReference type="GO" id="GO:0003729">
    <property type="term" value="F:mRNA binding"/>
    <property type="evidence" value="ECO:0007669"/>
    <property type="project" value="TreeGrafter"/>
</dbReference>
<evidence type="ECO:0000256" key="2">
    <source>
        <dbReference type="ARBA" id="ARBA00022490"/>
    </source>
</evidence>
<dbReference type="InterPro" id="IPR010334">
    <property type="entry name" value="Dcp1"/>
</dbReference>
<dbReference type="GO" id="GO:0000932">
    <property type="term" value="C:P-body"/>
    <property type="evidence" value="ECO:0007669"/>
    <property type="project" value="TreeGrafter"/>
</dbReference>
<reference evidence="4" key="1">
    <citation type="submission" date="2020-02" db="EMBL/GenBank/DDBJ databases">
        <authorList>
            <person name="Scholz U."/>
            <person name="Mascher M."/>
            <person name="Fiebig A."/>
        </authorList>
    </citation>
    <scope>NUCLEOTIDE SEQUENCE</scope>
</reference>
<dbReference type="Proteomes" id="UP000663760">
    <property type="component" value="Chromosome 16"/>
</dbReference>
<dbReference type="GO" id="GO:0000290">
    <property type="term" value="P:deadenylation-dependent decapping of nuclear-transcribed mRNA"/>
    <property type="evidence" value="ECO:0007669"/>
    <property type="project" value="InterPro"/>
</dbReference>
<dbReference type="AlphaFoldDB" id="A0A7I8LKT9"/>
<dbReference type="PANTHER" id="PTHR16290:SF0">
    <property type="entry name" value="DECAPPING PROTEIN 1, ISOFORM A"/>
    <property type="match status" value="1"/>
</dbReference>
<evidence type="ECO:0000256" key="1">
    <source>
        <dbReference type="ARBA" id="ARBA00004496"/>
    </source>
</evidence>
<accession>A0A7I8LKT9</accession>
<proteinExistence type="predicted"/>
<evidence type="ECO:0000256" key="3">
    <source>
        <dbReference type="SAM" id="MobiDB-lite"/>
    </source>
</evidence>
<organism evidence="4 5">
    <name type="scientific">Spirodela intermedia</name>
    <name type="common">Intermediate duckweed</name>
    <dbReference type="NCBI Taxonomy" id="51605"/>
    <lineage>
        <taxon>Eukaryota</taxon>
        <taxon>Viridiplantae</taxon>
        <taxon>Streptophyta</taxon>
        <taxon>Embryophyta</taxon>
        <taxon>Tracheophyta</taxon>
        <taxon>Spermatophyta</taxon>
        <taxon>Magnoliopsida</taxon>
        <taxon>Liliopsida</taxon>
        <taxon>Araceae</taxon>
        <taxon>Lemnoideae</taxon>
        <taxon>Spirodela</taxon>
    </lineage>
</organism>
<dbReference type="GO" id="GO:0008047">
    <property type="term" value="F:enzyme activator activity"/>
    <property type="evidence" value="ECO:0007669"/>
    <property type="project" value="InterPro"/>
</dbReference>
<feature type="region of interest" description="Disordered" evidence="3">
    <location>
        <begin position="1"/>
        <end position="23"/>
    </location>
</feature>
<sequence>MPSGGSSVPIAAPLLHSPGRGTLQQSYGGAPLLQLFLPPGPSPSQGNGPAITRDKVHNELLKLVQQDQFIDLLCREMQDAHSS</sequence>
<dbReference type="EMBL" id="LR746279">
    <property type="protein sequence ID" value="CAA7409864.1"/>
    <property type="molecule type" value="Genomic_DNA"/>
</dbReference>
<comment type="subcellular location">
    <subcellularLocation>
        <location evidence="1">Cytoplasm</location>
    </subcellularLocation>
</comment>
<protein>
    <submittedName>
        <fullName evidence="4">Uncharacterized protein</fullName>
    </submittedName>
</protein>
<dbReference type="PANTHER" id="PTHR16290">
    <property type="entry name" value="TRANSCRIPTION FACTOR SMIF DECAPPING ENZYME DCP1"/>
    <property type="match status" value="1"/>
</dbReference>
<dbReference type="OrthoDB" id="440673at2759"/>
<evidence type="ECO:0000313" key="5">
    <source>
        <dbReference type="Proteomes" id="UP000663760"/>
    </source>
</evidence>
<dbReference type="GO" id="GO:0031087">
    <property type="term" value="P:deadenylation-independent decapping of nuclear-transcribed mRNA"/>
    <property type="evidence" value="ECO:0007669"/>
    <property type="project" value="TreeGrafter"/>
</dbReference>
<name>A0A7I8LKT9_SPIIN</name>
<gene>
    <name evidence="4" type="ORF">SI8410_16020542</name>
</gene>
<keyword evidence="5" id="KW-1185">Reference proteome</keyword>